<accession>A0ABR9DLK2</accession>
<evidence type="ECO:0000256" key="1">
    <source>
        <dbReference type="ARBA" id="ARBA00008591"/>
    </source>
</evidence>
<comment type="similarity">
    <text evidence="1">Belongs to the UPF0111 family.</text>
</comment>
<dbReference type="EMBL" id="JACZDF010000001">
    <property type="protein sequence ID" value="MBD9698013.1"/>
    <property type="molecule type" value="Genomic_DNA"/>
</dbReference>
<dbReference type="PANTHER" id="PTHR37298:SF1">
    <property type="entry name" value="UPF0111 PROTEIN YKAA"/>
    <property type="match status" value="1"/>
</dbReference>
<evidence type="ECO:0000313" key="2">
    <source>
        <dbReference type="EMBL" id="MBD9698013.1"/>
    </source>
</evidence>
<dbReference type="Proteomes" id="UP000642107">
    <property type="component" value="Unassembled WGS sequence"/>
</dbReference>
<dbReference type="Gene3D" id="1.20.58.220">
    <property type="entry name" value="Phosphate transport system protein phou homolog 2, domain 2"/>
    <property type="match status" value="1"/>
</dbReference>
<dbReference type="InterPro" id="IPR038078">
    <property type="entry name" value="PhoU-like_sf"/>
</dbReference>
<dbReference type="InterPro" id="IPR052912">
    <property type="entry name" value="UPF0111_domain"/>
</dbReference>
<evidence type="ECO:0000313" key="3">
    <source>
        <dbReference type="Proteomes" id="UP000642107"/>
    </source>
</evidence>
<name>A0ABR9DLK2_9MICO</name>
<sequence>MRIPRMTPRDTTFFDLFTASAEHLVTGSKLLGELLGADLVGRKAIAKQMNEVEHLADEATHTIMRRMNSTFVTPFDRDDIYELASALDDCMDFMEEASDLIVLYKLDELPRRVADQVQILQRCAEITAEAMPRLRSMSDLQDYWVEINRLENQADKQHRKLLAQMFDEITDPILLMKLKEVVEILEEAADAFEKVANTVETIAVKES</sequence>
<dbReference type="InterPro" id="IPR018445">
    <property type="entry name" value="Put_Phosphate_transp_reg"/>
</dbReference>
<dbReference type="Pfam" id="PF01865">
    <property type="entry name" value="PhoU_div"/>
    <property type="match status" value="1"/>
</dbReference>
<gene>
    <name evidence="2" type="ORF">IGS67_00675</name>
</gene>
<organism evidence="2 3">
    <name type="scientific">Flavimobilis rhizosphaerae</name>
    <dbReference type="NCBI Taxonomy" id="2775421"/>
    <lineage>
        <taxon>Bacteria</taxon>
        <taxon>Bacillati</taxon>
        <taxon>Actinomycetota</taxon>
        <taxon>Actinomycetes</taxon>
        <taxon>Micrococcales</taxon>
        <taxon>Jonesiaceae</taxon>
        <taxon>Flavimobilis</taxon>
    </lineage>
</organism>
<dbReference type="PANTHER" id="PTHR37298">
    <property type="entry name" value="UPF0111 PROTEIN YKAA"/>
    <property type="match status" value="1"/>
</dbReference>
<protein>
    <submittedName>
        <fullName evidence="2">DUF47 domain-containing protein</fullName>
    </submittedName>
</protein>
<reference evidence="2 3" key="1">
    <citation type="submission" date="2020-09" db="EMBL/GenBank/DDBJ databases">
        <title>Flavimobilis rhizosphaerae sp. nov., isolated from rhizosphere soil of Spartina alterniflora.</title>
        <authorList>
            <person name="Hanqin C."/>
        </authorList>
    </citation>
    <scope>NUCLEOTIDE SEQUENCE [LARGE SCALE GENOMIC DNA]</scope>
    <source>
        <strain evidence="2 3">GY 10621</strain>
    </source>
</reference>
<comment type="caution">
    <text evidence="2">The sequence shown here is derived from an EMBL/GenBank/DDBJ whole genome shotgun (WGS) entry which is preliminary data.</text>
</comment>
<proteinExistence type="inferred from homology"/>
<keyword evidence="3" id="KW-1185">Reference proteome</keyword>